<evidence type="ECO:0000256" key="1">
    <source>
        <dbReference type="ARBA" id="ARBA00005715"/>
    </source>
</evidence>
<dbReference type="AlphaFoldDB" id="A0A419V4N7"/>
<dbReference type="InterPro" id="IPR042213">
    <property type="entry name" value="NBD_C_sf"/>
</dbReference>
<accession>A0A419V4N7</accession>
<dbReference type="Pfam" id="PF17042">
    <property type="entry name" value="NBD_C"/>
    <property type="match status" value="1"/>
</dbReference>
<feature type="domain" description="Four-carbon acid sugar kinase nucleotide binding" evidence="8">
    <location>
        <begin position="302"/>
        <end position="466"/>
    </location>
</feature>
<gene>
    <name evidence="9" type="ORF">ATL39_1783</name>
</gene>
<evidence type="ECO:0000313" key="9">
    <source>
        <dbReference type="EMBL" id="RKD73488.1"/>
    </source>
</evidence>
<dbReference type="EMBL" id="RAPK01000008">
    <property type="protein sequence ID" value="RKD73488.1"/>
    <property type="molecule type" value="Genomic_DNA"/>
</dbReference>
<keyword evidence="6" id="KW-0119">Carbohydrate metabolism</keyword>
<keyword evidence="2" id="KW-0808">Transferase</keyword>
<comment type="similarity">
    <text evidence="1">Belongs to the four-carbon acid sugar kinase family.</text>
</comment>
<feature type="domain" description="Four-carbon acid sugar kinase N-terminal" evidence="7">
    <location>
        <begin position="36"/>
        <end position="276"/>
    </location>
</feature>
<keyword evidence="4" id="KW-0418">Kinase</keyword>
<organism evidence="9 10">
    <name type="scientific">Sinobaca qinghaiensis</name>
    <dbReference type="NCBI Taxonomy" id="342944"/>
    <lineage>
        <taxon>Bacteria</taxon>
        <taxon>Bacillati</taxon>
        <taxon>Bacillota</taxon>
        <taxon>Bacilli</taxon>
        <taxon>Bacillales</taxon>
        <taxon>Sporolactobacillaceae</taxon>
        <taxon>Sinobaca</taxon>
    </lineage>
</organism>
<evidence type="ECO:0000256" key="4">
    <source>
        <dbReference type="ARBA" id="ARBA00022777"/>
    </source>
</evidence>
<dbReference type="RefSeq" id="WP_120192979.1">
    <property type="nucleotide sequence ID" value="NZ_RAPK01000008.1"/>
</dbReference>
<comment type="caution">
    <text evidence="9">The sequence shown here is derived from an EMBL/GenBank/DDBJ whole genome shotgun (WGS) entry which is preliminary data.</text>
</comment>
<dbReference type="Pfam" id="PF07005">
    <property type="entry name" value="SBD_N"/>
    <property type="match status" value="1"/>
</dbReference>
<sequence>MKVLDYHDMQNSFEPINEEKINTLWKAERASFSHQIIVLDDDPTGVQAVHGVSVYTDWTKEIIEEGFEETGNIFFILTNSRALDSKETEHLHKTIAERIERVSAQKKVPYLIISRGDSTLRGHYPLETEVLKDTLEKQTDSKVDGEIILPYFKQGGRLTIDNVHYVKQGEKLIPAGKTEFAEDRTFGFTSSHLGEWVQEKTEGRYKKDKAIYISLASLRGLQIEAITDQLLAVQNFNKVIVNAVEEADVRVFTIALMRALRQNKKFLYRTAATFTKIIGDISEKALLEKKDLLSAESQKGGLIVIGSHVKKTTQQLEALMELGDLRFIHFDSHLIVEPEVFQKEVESVQKQVDDGLKEGITTVVYTNRERLDMGEGRKEEELKQSVRISDALTSIVRNAASSPAYILAKGGITSSDVGTKGLGVRKATVKGQIAPGIPVWETKEESLFPYIPYIIFPGNVGEIDTMKKIVMMLEQS</sequence>
<dbReference type="Proteomes" id="UP000285120">
    <property type="component" value="Unassembled WGS sequence"/>
</dbReference>
<dbReference type="GO" id="GO:0016301">
    <property type="term" value="F:kinase activity"/>
    <property type="evidence" value="ECO:0007669"/>
    <property type="project" value="UniProtKB-KW"/>
</dbReference>
<dbReference type="Gene3D" id="3.40.50.10840">
    <property type="entry name" value="Putative sugar-binding, N-terminal domain"/>
    <property type="match status" value="1"/>
</dbReference>
<evidence type="ECO:0000256" key="2">
    <source>
        <dbReference type="ARBA" id="ARBA00022679"/>
    </source>
</evidence>
<protein>
    <submittedName>
        <fullName evidence="9">Uncharacterized protein YgbK (DUF1537 family)</fullName>
    </submittedName>
</protein>
<evidence type="ECO:0000259" key="8">
    <source>
        <dbReference type="Pfam" id="PF17042"/>
    </source>
</evidence>
<dbReference type="OrthoDB" id="153193at2"/>
<name>A0A419V4N7_9BACL</name>
<dbReference type="GO" id="GO:0005524">
    <property type="term" value="F:ATP binding"/>
    <property type="evidence" value="ECO:0007669"/>
    <property type="project" value="UniProtKB-KW"/>
</dbReference>
<evidence type="ECO:0000256" key="6">
    <source>
        <dbReference type="ARBA" id="ARBA00023277"/>
    </source>
</evidence>
<keyword evidence="3" id="KW-0547">Nucleotide-binding</keyword>
<dbReference type="InterPro" id="IPR031475">
    <property type="entry name" value="NBD_C"/>
</dbReference>
<proteinExistence type="inferred from homology"/>
<dbReference type="InterPro" id="IPR037051">
    <property type="entry name" value="4-carb_acid_sugar_kinase_N_sf"/>
</dbReference>
<dbReference type="InterPro" id="IPR010737">
    <property type="entry name" value="4-carb_acid_sugar_kinase_N"/>
</dbReference>
<keyword evidence="10" id="KW-1185">Reference proteome</keyword>
<dbReference type="SUPFAM" id="SSF142764">
    <property type="entry name" value="YgbK-like"/>
    <property type="match status" value="1"/>
</dbReference>
<evidence type="ECO:0000256" key="3">
    <source>
        <dbReference type="ARBA" id="ARBA00022741"/>
    </source>
</evidence>
<evidence type="ECO:0000259" key="7">
    <source>
        <dbReference type="Pfam" id="PF07005"/>
    </source>
</evidence>
<keyword evidence="5" id="KW-0067">ATP-binding</keyword>
<dbReference type="Gene3D" id="3.40.980.20">
    <property type="entry name" value="Four-carbon acid sugar kinase, nucleotide binding domain"/>
    <property type="match status" value="1"/>
</dbReference>
<evidence type="ECO:0000313" key="10">
    <source>
        <dbReference type="Proteomes" id="UP000285120"/>
    </source>
</evidence>
<reference evidence="9 10" key="1">
    <citation type="submission" date="2018-09" db="EMBL/GenBank/DDBJ databases">
        <title>Genomic Encyclopedia of Archaeal and Bacterial Type Strains, Phase II (KMG-II): from individual species to whole genera.</title>
        <authorList>
            <person name="Goeker M."/>
        </authorList>
    </citation>
    <scope>NUCLEOTIDE SEQUENCE [LARGE SCALE GENOMIC DNA]</scope>
    <source>
        <strain evidence="9 10">DSM 17008</strain>
    </source>
</reference>
<evidence type="ECO:0000256" key="5">
    <source>
        <dbReference type="ARBA" id="ARBA00022840"/>
    </source>
</evidence>